<dbReference type="EMBL" id="CP003620">
    <property type="protein sequence ID" value="AFZ12840.1"/>
    <property type="molecule type" value="Genomic_DNA"/>
</dbReference>
<dbReference type="RefSeq" id="WP_015202956.1">
    <property type="nucleotide sequence ID" value="NC_019753.1"/>
</dbReference>
<proteinExistence type="predicted"/>
<dbReference type="STRING" id="1173022.Cri9333_1960"/>
<keyword evidence="1" id="KW-0812">Transmembrane</keyword>
<dbReference type="Proteomes" id="UP000010472">
    <property type="component" value="Chromosome"/>
</dbReference>
<sequence>MNTFTNLLTSLIVAGWVSAIAIISVQNYTPISIKFLTFQSIQIPIGIVLGFSAAAGVIGGAIAPIIFRGYNSQNQNEESSEDDDVDF</sequence>
<feature type="transmembrane region" description="Helical" evidence="1">
    <location>
        <begin position="45"/>
        <end position="67"/>
    </location>
</feature>
<dbReference type="AlphaFoldDB" id="K9W092"/>
<keyword evidence="1" id="KW-0472">Membrane</keyword>
<dbReference type="KEGG" id="cep:Cri9333_1960"/>
<keyword evidence="3" id="KW-1185">Reference proteome</keyword>
<dbReference type="OrthoDB" id="426174at2"/>
<dbReference type="eggNOG" id="COG5416">
    <property type="taxonomic scope" value="Bacteria"/>
</dbReference>
<evidence type="ECO:0000256" key="1">
    <source>
        <dbReference type="SAM" id="Phobius"/>
    </source>
</evidence>
<evidence type="ECO:0000313" key="3">
    <source>
        <dbReference type="Proteomes" id="UP000010472"/>
    </source>
</evidence>
<accession>K9W092</accession>
<keyword evidence="1" id="KW-1133">Transmembrane helix</keyword>
<organism evidence="2 3">
    <name type="scientific">Crinalium epipsammum PCC 9333</name>
    <dbReference type="NCBI Taxonomy" id="1173022"/>
    <lineage>
        <taxon>Bacteria</taxon>
        <taxon>Bacillati</taxon>
        <taxon>Cyanobacteriota</taxon>
        <taxon>Cyanophyceae</taxon>
        <taxon>Gomontiellales</taxon>
        <taxon>Gomontiellaceae</taxon>
        <taxon>Crinalium</taxon>
    </lineage>
</organism>
<reference evidence="2 3" key="1">
    <citation type="submission" date="2012-06" db="EMBL/GenBank/DDBJ databases">
        <title>Finished chromosome of genome of Crinalium epipsammum PCC 9333.</title>
        <authorList>
            <consortium name="US DOE Joint Genome Institute"/>
            <person name="Gugger M."/>
            <person name="Coursin T."/>
            <person name="Rippka R."/>
            <person name="Tandeau De Marsac N."/>
            <person name="Huntemann M."/>
            <person name="Wei C.-L."/>
            <person name="Han J."/>
            <person name="Detter J.C."/>
            <person name="Han C."/>
            <person name="Tapia R."/>
            <person name="Davenport K."/>
            <person name="Daligault H."/>
            <person name="Erkkila T."/>
            <person name="Gu W."/>
            <person name="Munk A.C.C."/>
            <person name="Teshima H."/>
            <person name="Xu Y."/>
            <person name="Chain P."/>
            <person name="Chen A."/>
            <person name="Krypides N."/>
            <person name="Mavromatis K."/>
            <person name="Markowitz V."/>
            <person name="Szeto E."/>
            <person name="Ivanova N."/>
            <person name="Mikhailova N."/>
            <person name="Ovchinnikova G."/>
            <person name="Pagani I."/>
            <person name="Pati A."/>
            <person name="Goodwin L."/>
            <person name="Peters L."/>
            <person name="Pitluck S."/>
            <person name="Woyke T."/>
            <person name="Kerfeld C."/>
        </authorList>
    </citation>
    <scope>NUCLEOTIDE SEQUENCE [LARGE SCALE GENOMIC DNA]</scope>
    <source>
        <strain evidence="2 3">PCC 9333</strain>
    </source>
</reference>
<gene>
    <name evidence="2" type="ORF">Cri9333_1960</name>
</gene>
<evidence type="ECO:0008006" key="4">
    <source>
        <dbReference type="Google" id="ProtNLM"/>
    </source>
</evidence>
<name>K9W092_9CYAN</name>
<evidence type="ECO:0000313" key="2">
    <source>
        <dbReference type="EMBL" id="AFZ12840.1"/>
    </source>
</evidence>
<dbReference type="HOGENOM" id="CLU_161803_1_0_3"/>
<protein>
    <recommendedName>
        <fullName evidence="4">Lipopolysaccharide assembly protein A domain-containing protein</fullName>
    </recommendedName>
</protein>